<dbReference type="Proteomes" id="UP000177269">
    <property type="component" value="Unassembled WGS sequence"/>
</dbReference>
<feature type="region of interest" description="Disordered" evidence="1">
    <location>
        <begin position="1"/>
        <end position="21"/>
    </location>
</feature>
<protein>
    <submittedName>
        <fullName evidence="2">Uncharacterized protein</fullName>
    </submittedName>
</protein>
<comment type="caution">
    <text evidence="2">The sequence shown here is derived from an EMBL/GenBank/DDBJ whole genome shotgun (WGS) entry which is preliminary data.</text>
</comment>
<feature type="compositionally biased region" description="Basic and acidic residues" evidence="1">
    <location>
        <begin position="11"/>
        <end position="21"/>
    </location>
</feature>
<evidence type="ECO:0000313" key="3">
    <source>
        <dbReference type="Proteomes" id="UP000177269"/>
    </source>
</evidence>
<reference evidence="2 3" key="1">
    <citation type="journal article" date="2016" name="Nat. Commun.">
        <title>Thousands of microbial genomes shed light on interconnected biogeochemical processes in an aquifer system.</title>
        <authorList>
            <person name="Anantharaman K."/>
            <person name="Brown C.T."/>
            <person name="Hug L.A."/>
            <person name="Sharon I."/>
            <person name="Castelle C.J."/>
            <person name="Probst A.J."/>
            <person name="Thomas B.C."/>
            <person name="Singh A."/>
            <person name="Wilkins M.J."/>
            <person name="Karaoz U."/>
            <person name="Brodie E.L."/>
            <person name="Williams K.H."/>
            <person name="Hubbard S.S."/>
            <person name="Banfield J.F."/>
        </authorList>
    </citation>
    <scope>NUCLEOTIDE SEQUENCE [LARGE SCALE GENOMIC DNA]</scope>
</reference>
<gene>
    <name evidence="2" type="ORF">A3G52_03205</name>
</gene>
<accession>A0A1G2P371</accession>
<evidence type="ECO:0000313" key="2">
    <source>
        <dbReference type="EMBL" id="OHA42786.1"/>
    </source>
</evidence>
<evidence type="ECO:0000256" key="1">
    <source>
        <dbReference type="SAM" id="MobiDB-lite"/>
    </source>
</evidence>
<sequence>MSENMVAEQNSEEREHEPESILRVKRVISEAPPKFSQEVLDAAKEPWTAKYGNVLAAVILGLEVAKMKDSEVVEQYSEVFDRLQILRDKFEEIKKQYPNDLPPEEIREDLISKLDVFKSI</sequence>
<dbReference type="AlphaFoldDB" id="A0A1G2P371"/>
<organism evidence="2 3">
    <name type="scientific">Candidatus Taylorbacteria bacterium RIFCSPLOWO2_12_FULL_43_20</name>
    <dbReference type="NCBI Taxonomy" id="1802332"/>
    <lineage>
        <taxon>Bacteria</taxon>
        <taxon>Candidatus Tayloriibacteriota</taxon>
    </lineage>
</organism>
<dbReference type="EMBL" id="MHSK01000006">
    <property type="protein sequence ID" value="OHA42786.1"/>
    <property type="molecule type" value="Genomic_DNA"/>
</dbReference>
<name>A0A1G2P371_9BACT</name>
<proteinExistence type="predicted"/>